<feature type="region of interest" description="Disordered" evidence="1">
    <location>
        <begin position="842"/>
        <end position="863"/>
    </location>
</feature>
<accession>A0A226E4C5</accession>
<dbReference type="InterPro" id="IPR011011">
    <property type="entry name" value="Znf_FYVE_PHD"/>
</dbReference>
<feature type="compositionally biased region" description="Basic and acidic residues" evidence="1">
    <location>
        <begin position="106"/>
        <end position="117"/>
    </location>
</feature>
<keyword evidence="3" id="KW-1185">Reference proteome</keyword>
<comment type="caution">
    <text evidence="2">The sequence shown here is derived from an EMBL/GenBank/DDBJ whole genome shotgun (WGS) entry which is preliminary data.</text>
</comment>
<dbReference type="AlphaFoldDB" id="A0A226E4C5"/>
<dbReference type="SUPFAM" id="SSF57903">
    <property type="entry name" value="FYVE/PHD zinc finger"/>
    <property type="match status" value="1"/>
</dbReference>
<dbReference type="EMBL" id="LNIX01000006">
    <property type="protein sequence ID" value="OXA52443.1"/>
    <property type="molecule type" value="Genomic_DNA"/>
</dbReference>
<feature type="region of interest" description="Disordered" evidence="1">
    <location>
        <begin position="389"/>
        <end position="427"/>
    </location>
</feature>
<feature type="compositionally biased region" description="Low complexity" evidence="1">
    <location>
        <begin position="542"/>
        <end position="562"/>
    </location>
</feature>
<organism evidence="2 3">
    <name type="scientific">Folsomia candida</name>
    <name type="common">Springtail</name>
    <dbReference type="NCBI Taxonomy" id="158441"/>
    <lineage>
        <taxon>Eukaryota</taxon>
        <taxon>Metazoa</taxon>
        <taxon>Ecdysozoa</taxon>
        <taxon>Arthropoda</taxon>
        <taxon>Hexapoda</taxon>
        <taxon>Collembola</taxon>
        <taxon>Entomobryomorpha</taxon>
        <taxon>Isotomoidea</taxon>
        <taxon>Isotomidae</taxon>
        <taxon>Proisotominae</taxon>
        <taxon>Folsomia</taxon>
    </lineage>
</organism>
<protein>
    <submittedName>
        <fullName evidence="2">PHD finger protein 21B</fullName>
    </submittedName>
</protein>
<feature type="compositionally biased region" description="Polar residues" evidence="1">
    <location>
        <begin position="783"/>
        <end position="795"/>
    </location>
</feature>
<reference evidence="2 3" key="1">
    <citation type="submission" date="2015-12" db="EMBL/GenBank/DDBJ databases">
        <title>The genome of Folsomia candida.</title>
        <authorList>
            <person name="Faddeeva A."/>
            <person name="Derks M.F."/>
            <person name="Anvar Y."/>
            <person name="Smit S."/>
            <person name="Van Straalen N."/>
            <person name="Roelofs D."/>
        </authorList>
    </citation>
    <scope>NUCLEOTIDE SEQUENCE [LARGE SCALE GENOMIC DNA]</scope>
    <source>
        <strain evidence="2 3">VU population</strain>
        <tissue evidence="2">Whole body</tissue>
    </source>
</reference>
<feature type="region of interest" description="Disordered" evidence="1">
    <location>
        <begin position="265"/>
        <end position="356"/>
    </location>
</feature>
<feature type="compositionally biased region" description="Polar residues" evidence="1">
    <location>
        <begin position="517"/>
        <end position="534"/>
    </location>
</feature>
<feature type="compositionally biased region" description="Acidic residues" evidence="1">
    <location>
        <begin position="295"/>
        <end position="304"/>
    </location>
</feature>
<evidence type="ECO:0000313" key="3">
    <source>
        <dbReference type="Proteomes" id="UP000198287"/>
    </source>
</evidence>
<feature type="region of interest" description="Disordered" evidence="1">
    <location>
        <begin position="141"/>
        <end position="160"/>
    </location>
</feature>
<feature type="compositionally biased region" description="Basic residues" evidence="1">
    <location>
        <begin position="567"/>
        <end position="578"/>
    </location>
</feature>
<feature type="compositionally biased region" description="Polar residues" evidence="1">
    <location>
        <begin position="92"/>
        <end position="105"/>
    </location>
</feature>
<feature type="region of interest" description="Disordered" evidence="1">
    <location>
        <begin position="710"/>
        <end position="826"/>
    </location>
</feature>
<dbReference type="Proteomes" id="UP000198287">
    <property type="component" value="Unassembled WGS sequence"/>
</dbReference>
<dbReference type="CDD" id="cd15489">
    <property type="entry name" value="PHD_SF"/>
    <property type="match status" value="1"/>
</dbReference>
<sequence length="863" mass="95253">MFNGREKLTVSKESEIRILSLQKNLISLTEQYKIILQQITQLPQGQSQLGLSLEQELDRLHSQIRSVDRYMKHEIKLGSISPEQLALGLGKPSQQGGRKLSSSPTKKTEEDSVHPSTLVKKDDFLDGLGLMSQEALQMKKLQSGKVERRRRTANTNPKYSSNGFLKFDDLSIRRSKRLEAVSNDATSSSSSSNFISATPSCPPPIAMPIPSCFVCYGTDFDLSCETCTTKFHAECIRVTASNAPTPHRLPICPKCVQAANTSQRVRIQTRTSRPPPSIMQSPAKAPDGEIKLEDEGADEEDDEEKEGHDSLFQLPTTTTNSTRNSKVKRSNSTSDVERYTSANKNNQFRNFGSSRKQIEAVSPKAKMYNGGGGQGKAVRIARVRLNMRRSSDEPKTRATVTVSAPTTPVTRSSRTTPQSSPQPKQSAIRWQNKLKPRMLRTYTRRRLPVLNVASDAHICVDTPCEFCLLHNVTETRNHGNKEDEENALLISHQSVGAVCPTLKTEKVDQQTPLVIKNNNDLSYNPSPNHDTTLDPQYKVVRTSRATSTTTETTTTTTTTATTNHWQKTSRKSASKRKVNSAAPISQEQEEEQPQQLQEQNNASAIVLDPLEQQVNDNVSPLSRPKAKRRERSSKAKAEHAIVVRKTMIAMTAAAATVMSNPIKPSEEEEGQGGQAQNTVIDPLEVDTINQSISSVIAWAKAYYDTNTEGEIPDVAGLGEEETPPNPTTSLPPTSPSTATCEINEEEEKRDFDNENEKEDAEFSPMMPPDNLSINGEADYLTSEDGNMSASCSMKGQLSDEDDESEPLLSVGNSPAPSWADGDTMSRSELVGKMVEKMLLVEDNVMDQQQQQGLKNSPMAESRS</sequence>
<feature type="region of interest" description="Disordered" evidence="1">
    <location>
        <begin position="517"/>
        <end position="637"/>
    </location>
</feature>
<feature type="compositionally biased region" description="Polar residues" evidence="1">
    <location>
        <begin position="313"/>
        <end position="355"/>
    </location>
</feature>
<proteinExistence type="predicted"/>
<feature type="compositionally biased region" description="Low complexity" evidence="1">
    <location>
        <begin position="397"/>
        <end position="427"/>
    </location>
</feature>
<gene>
    <name evidence="2" type="ORF">Fcan01_12489</name>
</gene>
<feature type="compositionally biased region" description="Low complexity" evidence="1">
    <location>
        <begin position="727"/>
        <end position="739"/>
    </location>
</feature>
<evidence type="ECO:0000313" key="2">
    <source>
        <dbReference type="EMBL" id="OXA52443.1"/>
    </source>
</evidence>
<feature type="region of interest" description="Disordered" evidence="1">
    <location>
        <begin position="87"/>
        <end position="117"/>
    </location>
</feature>
<evidence type="ECO:0000256" key="1">
    <source>
        <dbReference type="SAM" id="MobiDB-lite"/>
    </source>
</evidence>
<feature type="compositionally biased region" description="Polar residues" evidence="1">
    <location>
        <begin position="845"/>
        <end position="854"/>
    </location>
</feature>
<name>A0A226E4C5_FOLCA</name>